<name>A0A9N9WT81_9DIPT</name>
<feature type="compositionally biased region" description="Basic and acidic residues" evidence="1">
    <location>
        <begin position="74"/>
        <end position="83"/>
    </location>
</feature>
<protein>
    <submittedName>
        <fullName evidence="2">Uncharacterized protein</fullName>
    </submittedName>
</protein>
<feature type="region of interest" description="Disordered" evidence="1">
    <location>
        <begin position="74"/>
        <end position="97"/>
    </location>
</feature>
<evidence type="ECO:0000256" key="1">
    <source>
        <dbReference type="SAM" id="MobiDB-lite"/>
    </source>
</evidence>
<reference evidence="2" key="2">
    <citation type="submission" date="2022-10" db="EMBL/GenBank/DDBJ databases">
        <authorList>
            <consortium name="ENA_rothamsted_submissions"/>
            <consortium name="culmorum"/>
            <person name="King R."/>
        </authorList>
    </citation>
    <scope>NUCLEOTIDE SEQUENCE</scope>
</reference>
<dbReference type="OrthoDB" id="10533874at2759"/>
<dbReference type="AlphaFoldDB" id="A0A9N9WT81"/>
<dbReference type="EMBL" id="OU895878">
    <property type="protein sequence ID" value="CAG9805012.1"/>
    <property type="molecule type" value="Genomic_DNA"/>
</dbReference>
<dbReference type="Proteomes" id="UP001153620">
    <property type="component" value="Chromosome 2"/>
</dbReference>
<feature type="compositionally biased region" description="Polar residues" evidence="1">
    <location>
        <begin position="87"/>
        <end position="97"/>
    </location>
</feature>
<accession>A0A9N9WT81</accession>
<proteinExistence type="predicted"/>
<evidence type="ECO:0000313" key="3">
    <source>
        <dbReference type="Proteomes" id="UP001153620"/>
    </source>
</evidence>
<organism evidence="2 3">
    <name type="scientific">Chironomus riparius</name>
    <dbReference type="NCBI Taxonomy" id="315576"/>
    <lineage>
        <taxon>Eukaryota</taxon>
        <taxon>Metazoa</taxon>
        <taxon>Ecdysozoa</taxon>
        <taxon>Arthropoda</taxon>
        <taxon>Hexapoda</taxon>
        <taxon>Insecta</taxon>
        <taxon>Pterygota</taxon>
        <taxon>Neoptera</taxon>
        <taxon>Endopterygota</taxon>
        <taxon>Diptera</taxon>
        <taxon>Nematocera</taxon>
        <taxon>Chironomoidea</taxon>
        <taxon>Chironomidae</taxon>
        <taxon>Chironominae</taxon>
        <taxon>Chironomus</taxon>
    </lineage>
</organism>
<reference evidence="2" key="1">
    <citation type="submission" date="2022-01" db="EMBL/GenBank/DDBJ databases">
        <authorList>
            <person name="King R."/>
        </authorList>
    </citation>
    <scope>NUCLEOTIDE SEQUENCE</scope>
</reference>
<sequence length="189" mass="22090">MIITPNKRRSLSGHRQQYSNIAPKVQTRWPNGIPLIRKPSNEKLIRRNTESCISLQVSALLSPESLQQFSRIEEENNNSHDDDVYTPASTSLDESNEQNISTSFEISTHLDIVGGHFKNLFSQLESYLDTKAKSKVEKVFIENHIKDFKEHARQVDFMINELIERGERLEKFIHNRQFDSESHWADWKH</sequence>
<keyword evidence="3" id="KW-1185">Reference proteome</keyword>
<evidence type="ECO:0000313" key="2">
    <source>
        <dbReference type="EMBL" id="CAG9805012.1"/>
    </source>
</evidence>
<gene>
    <name evidence="2" type="ORF">CHIRRI_LOCUS7889</name>
</gene>